<protein>
    <submittedName>
        <fullName evidence="1">Copper amine oxidase N-terminal domain-containing protein</fullName>
    </submittedName>
</protein>
<accession>A0ACC6PF75</accession>
<comment type="caution">
    <text evidence="1">The sequence shown here is derived from an EMBL/GenBank/DDBJ whole genome shotgun (WGS) entry which is preliminary data.</text>
</comment>
<gene>
    <name evidence="1" type="ORF">WKI47_16125</name>
</gene>
<proteinExistence type="predicted"/>
<organism evidence="1 2">
    <name type="scientific">Saccharibacillus sacchari</name>
    <dbReference type="NCBI Taxonomy" id="456493"/>
    <lineage>
        <taxon>Bacteria</taxon>
        <taxon>Bacillati</taxon>
        <taxon>Bacillota</taxon>
        <taxon>Bacilli</taxon>
        <taxon>Bacillales</taxon>
        <taxon>Paenibacillaceae</taxon>
        <taxon>Saccharibacillus</taxon>
    </lineage>
</organism>
<dbReference type="Proteomes" id="UP001380953">
    <property type="component" value="Unassembled WGS sequence"/>
</dbReference>
<evidence type="ECO:0000313" key="2">
    <source>
        <dbReference type="Proteomes" id="UP001380953"/>
    </source>
</evidence>
<reference evidence="1" key="1">
    <citation type="submission" date="2024-03" db="EMBL/GenBank/DDBJ databases">
        <title>Whole genome sequecning of epiphytes from Marcgravia umbellata leaves.</title>
        <authorList>
            <person name="Kumar G."/>
            <person name="Savka M.A."/>
        </authorList>
    </citation>
    <scope>NUCLEOTIDE SEQUENCE</scope>
    <source>
        <strain evidence="1">RIT_BL5</strain>
    </source>
</reference>
<name>A0ACC6PF75_9BACL</name>
<evidence type="ECO:0000313" key="1">
    <source>
        <dbReference type="EMBL" id="MEJ8305437.1"/>
    </source>
</evidence>
<sequence length="222" mass="23813">MIQVYLQDRVGELATLIGPYVEADPTAFYTYEEFQQNIAYSASEDSGGSDMELPSGEFGGTGMMASGSMMTFALNRLVNLEEQLGLTVTELPESDKSSATGTQTSTAVHVQYEGSDVVFSDVQPVVQSDRVSVPVYGLLERLNAETDWDNSTKTLTLVRNGTTSSITVGKETAVSAGQTVSLDIAATLENSRVWLSVQTLSDVLGLSVSWNENTRTLLISGS</sequence>
<dbReference type="EMBL" id="JBBKAR010000043">
    <property type="protein sequence ID" value="MEJ8305437.1"/>
    <property type="molecule type" value="Genomic_DNA"/>
</dbReference>
<keyword evidence="2" id="KW-1185">Reference proteome</keyword>